<evidence type="ECO:0000313" key="3">
    <source>
        <dbReference type="Proteomes" id="UP000189580"/>
    </source>
</evidence>
<name>A0A161HLA8_9ASCO</name>
<dbReference type="InterPro" id="IPR036873">
    <property type="entry name" value="Rhodanese-like_dom_sf"/>
</dbReference>
<dbReference type="Gene3D" id="3.40.250.10">
    <property type="entry name" value="Rhodanese-like domain"/>
    <property type="match status" value="1"/>
</dbReference>
<dbReference type="EMBL" id="CP014502">
    <property type="protein sequence ID" value="ANB14047.1"/>
    <property type="molecule type" value="Genomic_DNA"/>
</dbReference>
<dbReference type="Proteomes" id="UP000189580">
    <property type="component" value="Chromosome d"/>
</dbReference>
<keyword evidence="3" id="KW-1185">Reference proteome</keyword>
<dbReference type="AlphaFoldDB" id="A0A161HLA8"/>
<dbReference type="PANTHER" id="PTHR10828">
    <property type="entry name" value="M-PHASE INDUCER PHOSPHATASE DUAL SPECIFICITY PHOSPHATASE CDC25"/>
    <property type="match status" value="1"/>
</dbReference>
<dbReference type="KEGG" id="slb:AWJ20_5003"/>
<evidence type="ECO:0000313" key="2">
    <source>
        <dbReference type="EMBL" id="ANB14047.1"/>
    </source>
</evidence>
<dbReference type="InterPro" id="IPR001763">
    <property type="entry name" value="Rhodanese-like_dom"/>
</dbReference>
<dbReference type="RefSeq" id="XP_018736524.1">
    <property type="nucleotide sequence ID" value="XM_018882115.1"/>
</dbReference>
<feature type="domain" description="Rhodanese" evidence="1">
    <location>
        <begin position="38"/>
        <end position="137"/>
    </location>
</feature>
<gene>
    <name evidence="2" type="ORF">AWJ20_5003</name>
</gene>
<dbReference type="PANTHER" id="PTHR10828:SF50">
    <property type="entry name" value="REDUCTASE (ARC2), PUTATIVE (AFU_ORTHOLOGUE AFUA_6G13400)-RELATED"/>
    <property type="match status" value="1"/>
</dbReference>
<organism evidence="2 3">
    <name type="scientific">Sugiyamaella lignohabitans</name>
    <dbReference type="NCBI Taxonomy" id="796027"/>
    <lineage>
        <taxon>Eukaryota</taxon>
        <taxon>Fungi</taxon>
        <taxon>Dikarya</taxon>
        <taxon>Ascomycota</taxon>
        <taxon>Saccharomycotina</taxon>
        <taxon>Dipodascomycetes</taxon>
        <taxon>Dipodascales</taxon>
        <taxon>Trichomonascaceae</taxon>
        <taxon>Sugiyamaella</taxon>
    </lineage>
</organism>
<dbReference type="GO" id="GO:0005634">
    <property type="term" value="C:nucleus"/>
    <property type="evidence" value="ECO:0007669"/>
    <property type="project" value="TreeGrafter"/>
</dbReference>
<protein>
    <recommendedName>
        <fullName evidence="1">Rhodanese domain-containing protein</fullName>
    </recommendedName>
</protein>
<accession>A0A161HLA8</accession>
<dbReference type="GO" id="GO:0005737">
    <property type="term" value="C:cytoplasm"/>
    <property type="evidence" value="ECO:0007669"/>
    <property type="project" value="TreeGrafter"/>
</dbReference>
<proteinExistence type="predicted"/>
<dbReference type="SUPFAM" id="SSF52821">
    <property type="entry name" value="Rhodanese/Cell cycle control phosphatase"/>
    <property type="match status" value="1"/>
</dbReference>
<evidence type="ECO:0000259" key="1">
    <source>
        <dbReference type="PROSITE" id="PS50206"/>
    </source>
</evidence>
<sequence length="147" mass="16534">MSGIPPAVQEWLDKYPEPNNKTLRYVDKSEVAEAIRRGSTDFLIIDLRKDDFVGGKIKGAYNIPAQSIYNSVEDLYKLAEDSGKKTIYVHCRSSRDRATRTAGYFNDVADNNGNTITTKIIRGGILDWVSGGPEYTQLLDEYDSTKF</sequence>
<dbReference type="PROSITE" id="PS50206">
    <property type="entry name" value="RHODANESE_3"/>
    <property type="match status" value="1"/>
</dbReference>
<dbReference type="GO" id="GO:0004725">
    <property type="term" value="F:protein tyrosine phosphatase activity"/>
    <property type="evidence" value="ECO:0007669"/>
    <property type="project" value="TreeGrafter"/>
</dbReference>
<dbReference type="OrthoDB" id="8300214at2759"/>
<dbReference type="Pfam" id="PF00581">
    <property type="entry name" value="Rhodanese"/>
    <property type="match status" value="1"/>
</dbReference>
<reference evidence="2 3" key="1">
    <citation type="submission" date="2016-02" db="EMBL/GenBank/DDBJ databases">
        <title>Complete genome sequence and transcriptome regulation of the pentose utilising yeast Sugiyamaella lignohabitans.</title>
        <authorList>
            <person name="Bellasio M."/>
            <person name="Peymann A."/>
            <person name="Valli M."/>
            <person name="Sipitzky M."/>
            <person name="Graf A."/>
            <person name="Sauer M."/>
            <person name="Marx H."/>
            <person name="Mattanovich D."/>
        </authorList>
    </citation>
    <scope>NUCLEOTIDE SEQUENCE [LARGE SCALE GENOMIC DNA]</scope>
    <source>
        <strain evidence="2 3">CBS 10342</strain>
    </source>
</reference>
<dbReference type="GeneID" id="30037198"/>
<dbReference type="SMART" id="SM00450">
    <property type="entry name" value="RHOD"/>
    <property type="match status" value="1"/>
</dbReference>